<evidence type="ECO:0000256" key="2">
    <source>
        <dbReference type="ARBA" id="ARBA00022771"/>
    </source>
</evidence>
<dbReference type="EMBL" id="JACGCI010000051">
    <property type="protein sequence ID" value="KAF6751309.1"/>
    <property type="molecule type" value="Genomic_DNA"/>
</dbReference>
<dbReference type="Pfam" id="PF01753">
    <property type="entry name" value="zf-MYND"/>
    <property type="match status" value="1"/>
</dbReference>
<name>A0A8H6M2Z3_9AGAR</name>
<evidence type="ECO:0000259" key="5">
    <source>
        <dbReference type="PROSITE" id="PS50865"/>
    </source>
</evidence>
<dbReference type="SUPFAM" id="SSF144232">
    <property type="entry name" value="HIT/MYND zinc finger-like"/>
    <property type="match status" value="1"/>
</dbReference>
<dbReference type="PROSITE" id="PS50865">
    <property type="entry name" value="ZF_MYND_2"/>
    <property type="match status" value="1"/>
</dbReference>
<proteinExistence type="predicted"/>
<gene>
    <name evidence="6" type="ORF">DFP72DRAFT_1047880</name>
</gene>
<organism evidence="6 7">
    <name type="scientific">Ephemerocybe angulata</name>
    <dbReference type="NCBI Taxonomy" id="980116"/>
    <lineage>
        <taxon>Eukaryota</taxon>
        <taxon>Fungi</taxon>
        <taxon>Dikarya</taxon>
        <taxon>Basidiomycota</taxon>
        <taxon>Agaricomycotina</taxon>
        <taxon>Agaricomycetes</taxon>
        <taxon>Agaricomycetidae</taxon>
        <taxon>Agaricales</taxon>
        <taxon>Agaricineae</taxon>
        <taxon>Psathyrellaceae</taxon>
        <taxon>Ephemerocybe</taxon>
    </lineage>
</organism>
<evidence type="ECO:0000256" key="4">
    <source>
        <dbReference type="PROSITE-ProRule" id="PRU00134"/>
    </source>
</evidence>
<comment type="caution">
    <text evidence="6">The sequence shown here is derived from an EMBL/GenBank/DDBJ whole genome shotgun (WGS) entry which is preliminary data.</text>
</comment>
<dbReference type="OrthoDB" id="341421at2759"/>
<keyword evidence="3" id="KW-0862">Zinc</keyword>
<dbReference type="Gene3D" id="6.10.140.2220">
    <property type="match status" value="1"/>
</dbReference>
<evidence type="ECO:0000313" key="7">
    <source>
        <dbReference type="Proteomes" id="UP000521943"/>
    </source>
</evidence>
<accession>A0A8H6M2Z3</accession>
<reference evidence="6 7" key="1">
    <citation type="submission" date="2020-07" db="EMBL/GenBank/DDBJ databases">
        <title>Comparative genomics of pyrophilous fungi reveals a link between fire events and developmental genes.</title>
        <authorList>
            <consortium name="DOE Joint Genome Institute"/>
            <person name="Steindorff A.S."/>
            <person name="Carver A."/>
            <person name="Calhoun S."/>
            <person name="Stillman K."/>
            <person name="Liu H."/>
            <person name="Lipzen A."/>
            <person name="Pangilinan J."/>
            <person name="Labutti K."/>
            <person name="Bruns T.D."/>
            <person name="Grigoriev I.V."/>
        </authorList>
    </citation>
    <scope>NUCLEOTIDE SEQUENCE [LARGE SCALE GENOMIC DNA]</scope>
    <source>
        <strain evidence="6 7">CBS 144469</strain>
    </source>
</reference>
<keyword evidence="1" id="KW-0479">Metal-binding</keyword>
<keyword evidence="2 4" id="KW-0863">Zinc-finger</keyword>
<dbReference type="Proteomes" id="UP000521943">
    <property type="component" value="Unassembled WGS sequence"/>
</dbReference>
<dbReference type="InterPro" id="IPR002893">
    <property type="entry name" value="Znf_MYND"/>
</dbReference>
<dbReference type="AlphaFoldDB" id="A0A8H6M2Z3"/>
<feature type="domain" description="MYND-type" evidence="5">
    <location>
        <begin position="230"/>
        <end position="262"/>
    </location>
</feature>
<protein>
    <recommendedName>
        <fullName evidence="5">MYND-type domain-containing protein</fullName>
    </recommendedName>
</protein>
<keyword evidence="7" id="KW-1185">Reference proteome</keyword>
<evidence type="ECO:0000313" key="6">
    <source>
        <dbReference type="EMBL" id="KAF6751309.1"/>
    </source>
</evidence>
<evidence type="ECO:0000256" key="1">
    <source>
        <dbReference type="ARBA" id="ARBA00022723"/>
    </source>
</evidence>
<sequence length="262" mass="29300">MSGSMSARALFDLGQVAMGGVAWWKCQEHYVKAMKKILEDDKEDLAQTYFKVQPEGELETMPNELLAMAFRDITALFLEPTKFFTPGTSVEAYTLIVRLSAPNYAEFYPRLANASTFRERLLRKSLQIHATMTLANIGWDSGNPTAGTRHFTKAIALYREEKGLFNPKPSPGLELWISTGLRAMRDKIAFVMKPSPNLRDICDGEVKRGVTSGKVDIKKEHGLLGNADGCSRCKTQDVKLSRCSRCRVTSYCGAVCQKADWK</sequence>
<dbReference type="GO" id="GO:0008270">
    <property type="term" value="F:zinc ion binding"/>
    <property type="evidence" value="ECO:0007669"/>
    <property type="project" value="UniProtKB-KW"/>
</dbReference>
<evidence type="ECO:0000256" key="3">
    <source>
        <dbReference type="ARBA" id="ARBA00022833"/>
    </source>
</evidence>